<dbReference type="AlphaFoldDB" id="A0A1I5CB44"/>
<feature type="compositionally biased region" description="Basic and acidic residues" evidence="1">
    <location>
        <begin position="50"/>
        <end position="61"/>
    </location>
</feature>
<keyword evidence="3" id="KW-1185">Reference proteome</keyword>
<dbReference type="EMBL" id="FOVM01000006">
    <property type="protein sequence ID" value="SFN84187.1"/>
    <property type="molecule type" value="Genomic_DNA"/>
</dbReference>
<sequence length="112" mass="12005">MTNNVNNDDYVEPVLPADEYDGREPVVSPLGADDDDHNADYTTTGEPIDSPEHLAEEDRPHATTGNPLTGEDDVEAGADYTTPGNPITSVQHEVEEEIPHATPGNNSAIPEN</sequence>
<feature type="region of interest" description="Disordered" evidence="1">
    <location>
        <begin position="1"/>
        <end position="112"/>
    </location>
</feature>
<evidence type="ECO:0000313" key="3">
    <source>
        <dbReference type="Proteomes" id="UP000198867"/>
    </source>
</evidence>
<dbReference type="OrthoDB" id="5116386at2"/>
<organism evidence="2 3">
    <name type="scientific">Mycetocola miduiensis</name>
    <dbReference type="NCBI Taxonomy" id="995034"/>
    <lineage>
        <taxon>Bacteria</taxon>
        <taxon>Bacillati</taxon>
        <taxon>Actinomycetota</taxon>
        <taxon>Actinomycetes</taxon>
        <taxon>Micrococcales</taxon>
        <taxon>Microbacteriaceae</taxon>
        <taxon>Mycetocola</taxon>
    </lineage>
</organism>
<protein>
    <submittedName>
        <fullName evidence="2">Uncharacterized protein</fullName>
    </submittedName>
</protein>
<feature type="compositionally biased region" description="Polar residues" evidence="1">
    <location>
        <begin position="82"/>
        <end position="91"/>
    </location>
</feature>
<dbReference type="Proteomes" id="UP000198867">
    <property type="component" value="Unassembled WGS sequence"/>
</dbReference>
<feature type="compositionally biased region" description="Polar residues" evidence="1">
    <location>
        <begin position="103"/>
        <end position="112"/>
    </location>
</feature>
<accession>A0A1I5CB44</accession>
<reference evidence="3" key="1">
    <citation type="submission" date="2016-10" db="EMBL/GenBank/DDBJ databases">
        <authorList>
            <person name="Varghese N."/>
            <person name="Submissions S."/>
        </authorList>
    </citation>
    <scope>NUCLEOTIDE SEQUENCE [LARGE SCALE GENOMIC DNA]</scope>
    <source>
        <strain evidence="3">CGMCC 1.11101</strain>
    </source>
</reference>
<dbReference type="STRING" id="995034.SAMN05216219_2322"/>
<evidence type="ECO:0000313" key="2">
    <source>
        <dbReference type="EMBL" id="SFN84187.1"/>
    </source>
</evidence>
<gene>
    <name evidence="2" type="ORF">SAMN05216219_2322</name>
</gene>
<proteinExistence type="predicted"/>
<evidence type="ECO:0000256" key="1">
    <source>
        <dbReference type="SAM" id="MobiDB-lite"/>
    </source>
</evidence>
<dbReference type="RefSeq" id="WP_090711594.1">
    <property type="nucleotide sequence ID" value="NZ_FOVM01000006.1"/>
</dbReference>
<name>A0A1I5CB44_9MICO</name>